<dbReference type="EMBL" id="UZAF01020158">
    <property type="protein sequence ID" value="VDO67029.1"/>
    <property type="molecule type" value="Genomic_DNA"/>
</dbReference>
<sequence>MIGVLLLLTVLFDNSLCLSEKGRIALTKAYKGINIEERRERLRNLGLSASEQNTISGTVGQTTLVDLTSEDVLDGESTAVDDDSILAINRREGIDEYLYGGDMILTENDLSFRRQSPFPSTELGYEADPIAIVRYELDINSLTKSPKFFPNYHGEAVSDNHMGEDS</sequence>
<evidence type="ECO:0000256" key="1">
    <source>
        <dbReference type="SAM" id="SignalP"/>
    </source>
</evidence>
<dbReference type="AlphaFoldDB" id="A0A0N4X0M1"/>
<evidence type="ECO:0000313" key="2">
    <source>
        <dbReference type="EMBL" id="VDO67029.1"/>
    </source>
</evidence>
<dbReference type="Proteomes" id="UP000268014">
    <property type="component" value="Unassembled WGS sequence"/>
</dbReference>
<gene>
    <name evidence="2" type="ORF">HPLM_LOCUS17805</name>
</gene>
<feature type="signal peptide" evidence="1">
    <location>
        <begin position="1"/>
        <end position="17"/>
    </location>
</feature>
<keyword evidence="1" id="KW-0732">Signal</keyword>
<protein>
    <submittedName>
        <fullName evidence="4">LEM domain-containing protein</fullName>
    </submittedName>
</protein>
<feature type="chain" id="PRO_5043124159" evidence="1">
    <location>
        <begin position="18"/>
        <end position="166"/>
    </location>
</feature>
<reference evidence="4" key="1">
    <citation type="submission" date="2017-02" db="UniProtKB">
        <authorList>
            <consortium name="WormBaseParasite"/>
        </authorList>
    </citation>
    <scope>IDENTIFICATION</scope>
</reference>
<evidence type="ECO:0000313" key="3">
    <source>
        <dbReference type="Proteomes" id="UP000268014"/>
    </source>
</evidence>
<keyword evidence="3" id="KW-1185">Reference proteome</keyword>
<accession>A0A0N4X0M1</accession>
<proteinExistence type="predicted"/>
<name>A0A0N4X0M1_HAEPC</name>
<organism evidence="4">
    <name type="scientific">Haemonchus placei</name>
    <name type="common">Barber's pole worm</name>
    <dbReference type="NCBI Taxonomy" id="6290"/>
    <lineage>
        <taxon>Eukaryota</taxon>
        <taxon>Metazoa</taxon>
        <taxon>Ecdysozoa</taxon>
        <taxon>Nematoda</taxon>
        <taxon>Chromadorea</taxon>
        <taxon>Rhabditida</taxon>
        <taxon>Rhabditina</taxon>
        <taxon>Rhabditomorpha</taxon>
        <taxon>Strongyloidea</taxon>
        <taxon>Trichostrongylidae</taxon>
        <taxon>Haemonchus</taxon>
    </lineage>
</organism>
<reference evidence="2 3" key="2">
    <citation type="submission" date="2018-11" db="EMBL/GenBank/DDBJ databases">
        <authorList>
            <consortium name="Pathogen Informatics"/>
        </authorList>
    </citation>
    <scope>NUCLEOTIDE SEQUENCE [LARGE SCALE GENOMIC DNA]</scope>
    <source>
        <strain evidence="2 3">MHpl1</strain>
    </source>
</reference>
<dbReference type="WBParaSite" id="HPLM_0001781301-mRNA-1">
    <property type="protein sequence ID" value="HPLM_0001781301-mRNA-1"/>
    <property type="gene ID" value="HPLM_0001781301"/>
</dbReference>
<evidence type="ECO:0000313" key="4">
    <source>
        <dbReference type="WBParaSite" id="HPLM_0001781301-mRNA-1"/>
    </source>
</evidence>